<dbReference type="RefSeq" id="WP_316026497.1">
    <property type="nucleotide sequence ID" value="NZ_JAWDIO010000002.1"/>
</dbReference>
<reference evidence="2 3" key="1">
    <citation type="submission" date="2023-10" db="EMBL/GenBank/DDBJ databases">
        <title>Glaciecola aquimarina strain GGW-M5 nov., isolated from a coastal seawater.</title>
        <authorList>
            <person name="Bayburt H."/>
            <person name="Kim J.M."/>
            <person name="Choi B.J."/>
            <person name="Jeon C.O."/>
        </authorList>
    </citation>
    <scope>NUCLEOTIDE SEQUENCE [LARGE SCALE GENOMIC DNA]</scope>
    <source>
        <strain evidence="2 3">KCTC 32108</strain>
    </source>
</reference>
<proteinExistence type="predicted"/>
<dbReference type="PANTHER" id="PTHR38773:SF1">
    <property type="entry name" value="PROTEIN SPRT"/>
    <property type="match status" value="1"/>
</dbReference>
<protein>
    <submittedName>
        <fullName evidence="2">Zinc ribbon domain-containing protein</fullName>
    </submittedName>
</protein>
<dbReference type="EMBL" id="JAWDIO010000002">
    <property type="protein sequence ID" value="MDU0354932.1"/>
    <property type="molecule type" value="Genomic_DNA"/>
</dbReference>
<sequence length="49" mass="5595">MDVGKVAGRQFPYQCLCGPVSLTIRRHNKIKRGLQQYSCRRCQTVLTAI</sequence>
<evidence type="ECO:0000313" key="2">
    <source>
        <dbReference type="EMBL" id="MDU0354932.1"/>
    </source>
</evidence>
<gene>
    <name evidence="2" type="ORF">RS130_14345</name>
</gene>
<dbReference type="PANTHER" id="PTHR38773">
    <property type="entry name" value="PROTEIN SPRT"/>
    <property type="match status" value="1"/>
</dbReference>
<evidence type="ECO:0000313" key="3">
    <source>
        <dbReference type="Proteomes" id="UP001247805"/>
    </source>
</evidence>
<dbReference type="InterPro" id="IPR035240">
    <property type="entry name" value="SprT_Zn_ribbon"/>
</dbReference>
<organism evidence="2 3">
    <name type="scientific">Paraglaciecola aquimarina</name>
    <dbReference type="NCBI Taxonomy" id="1235557"/>
    <lineage>
        <taxon>Bacteria</taxon>
        <taxon>Pseudomonadati</taxon>
        <taxon>Pseudomonadota</taxon>
        <taxon>Gammaproteobacteria</taxon>
        <taxon>Alteromonadales</taxon>
        <taxon>Alteromonadaceae</taxon>
        <taxon>Paraglaciecola</taxon>
    </lineage>
</organism>
<dbReference type="Proteomes" id="UP001247805">
    <property type="component" value="Unassembled WGS sequence"/>
</dbReference>
<dbReference type="Pfam" id="PF17283">
    <property type="entry name" value="Zn_ribbon_SprT"/>
    <property type="match status" value="1"/>
</dbReference>
<name>A0ABU3SY72_9ALTE</name>
<evidence type="ECO:0000259" key="1">
    <source>
        <dbReference type="Pfam" id="PF17283"/>
    </source>
</evidence>
<feature type="domain" description="SprT-like zinc ribbon" evidence="1">
    <location>
        <begin position="10"/>
        <end position="47"/>
    </location>
</feature>
<accession>A0ABU3SY72</accession>
<keyword evidence="3" id="KW-1185">Reference proteome</keyword>
<comment type="caution">
    <text evidence="2">The sequence shown here is derived from an EMBL/GenBank/DDBJ whole genome shotgun (WGS) entry which is preliminary data.</text>
</comment>